<dbReference type="RefSeq" id="WP_123150316.1">
    <property type="nucleotide sequence ID" value="NZ_FUIG01000044.1"/>
</dbReference>
<dbReference type="AlphaFoldDB" id="A0A2P9AR25"/>
<proteinExistence type="predicted"/>
<reference evidence="2" key="1">
    <citation type="submission" date="2016-12" db="EMBL/GenBank/DDBJ databases">
        <authorList>
            <person name="Brunel B."/>
        </authorList>
    </citation>
    <scope>NUCLEOTIDE SEQUENCE [LARGE SCALE GENOMIC DNA]</scope>
</reference>
<gene>
    <name evidence="1" type="ORF">BQ8482_360005</name>
</gene>
<accession>A0A2P9AR25</accession>
<dbReference type="PIRSF" id="PIRSF008505">
    <property type="entry name" value="UCP008505"/>
    <property type="match status" value="1"/>
</dbReference>
<dbReference type="Proteomes" id="UP000245698">
    <property type="component" value="Unassembled WGS sequence"/>
</dbReference>
<name>A0A2P9AR25_9HYPH</name>
<dbReference type="EMBL" id="FUIG01000044">
    <property type="protein sequence ID" value="SJM33604.1"/>
    <property type="molecule type" value="Genomic_DNA"/>
</dbReference>
<organism evidence="1 2">
    <name type="scientific">Mesorhizobium delmotii</name>
    <dbReference type="NCBI Taxonomy" id="1631247"/>
    <lineage>
        <taxon>Bacteria</taxon>
        <taxon>Pseudomonadati</taxon>
        <taxon>Pseudomonadota</taxon>
        <taxon>Alphaproteobacteria</taxon>
        <taxon>Hyphomicrobiales</taxon>
        <taxon>Phyllobacteriaceae</taxon>
        <taxon>Mesorhizobium</taxon>
    </lineage>
</organism>
<evidence type="ECO:0000313" key="1">
    <source>
        <dbReference type="EMBL" id="SJM33604.1"/>
    </source>
</evidence>
<sequence>MYVFDTSPLSTLFKNYYPKRFPTLWAQFDELIKNGAIVSTREVGREVDDGPVPSLRAWAKNNPNVFAIPTAEEGGIIAKIYAVPHFQQNIEQQKLLKGGRNADPFVMAKACAEKRTVVTIEADKPNSAKIPAICKHMGIGCMNLEEFMEAEDWTF</sequence>
<dbReference type="CDD" id="cd18711">
    <property type="entry name" value="PIN_VapC-like_DUF411"/>
    <property type="match status" value="1"/>
</dbReference>
<dbReference type="Pfam" id="PF14367">
    <property type="entry name" value="DUF4411"/>
    <property type="match status" value="1"/>
</dbReference>
<dbReference type="InterPro" id="IPR016541">
    <property type="entry name" value="UCP008505"/>
</dbReference>
<keyword evidence="2" id="KW-1185">Reference proteome</keyword>
<protein>
    <recommendedName>
        <fullName evidence="3">DUF4411 family protein</fullName>
    </recommendedName>
</protein>
<evidence type="ECO:0000313" key="2">
    <source>
        <dbReference type="Proteomes" id="UP000245698"/>
    </source>
</evidence>
<evidence type="ECO:0008006" key="3">
    <source>
        <dbReference type="Google" id="ProtNLM"/>
    </source>
</evidence>